<dbReference type="Proteomes" id="UP001649381">
    <property type="component" value="Unassembled WGS sequence"/>
</dbReference>
<accession>A0ABS9H5Q8</accession>
<dbReference type="RefSeq" id="WP_236337947.1">
    <property type="nucleotide sequence ID" value="NZ_JAKIJS010000002.1"/>
</dbReference>
<reference evidence="1 2" key="1">
    <citation type="submission" date="2022-01" db="EMBL/GenBank/DDBJ databases">
        <title>Alkalihalobacillus sp. EGI L200015, a novel bacterium isolated from a salt lake sediment.</title>
        <authorList>
            <person name="Gao L."/>
            <person name="Fang B.-Z."/>
            <person name="Li W.-J."/>
        </authorList>
    </citation>
    <scope>NUCLEOTIDE SEQUENCE [LARGE SCALE GENOMIC DNA]</scope>
    <source>
        <strain evidence="1 2">KCTC 12718</strain>
    </source>
</reference>
<protein>
    <submittedName>
        <fullName evidence="1">Uncharacterized protein</fullName>
    </submittedName>
</protein>
<evidence type="ECO:0000313" key="2">
    <source>
        <dbReference type="Proteomes" id="UP001649381"/>
    </source>
</evidence>
<keyword evidence="2" id="KW-1185">Reference proteome</keyword>
<proteinExistence type="predicted"/>
<organism evidence="1 2">
    <name type="scientific">Pseudalkalibacillus berkeleyi</name>
    <dbReference type="NCBI Taxonomy" id="1069813"/>
    <lineage>
        <taxon>Bacteria</taxon>
        <taxon>Bacillati</taxon>
        <taxon>Bacillota</taxon>
        <taxon>Bacilli</taxon>
        <taxon>Bacillales</taxon>
        <taxon>Fictibacillaceae</taxon>
        <taxon>Pseudalkalibacillus</taxon>
    </lineage>
</organism>
<evidence type="ECO:0000313" key="1">
    <source>
        <dbReference type="EMBL" id="MCF6139177.1"/>
    </source>
</evidence>
<comment type="caution">
    <text evidence="1">The sequence shown here is derived from an EMBL/GenBank/DDBJ whole genome shotgun (WGS) entry which is preliminary data.</text>
</comment>
<dbReference type="EMBL" id="JAKIJS010000002">
    <property type="protein sequence ID" value="MCF6139177.1"/>
    <property type="molecule type" value="Genomic_DNA"/>
</dbReference>
<sequence>MEANKKWLTIPKDIRSNLIQNVFCANCRDAVTIVDFIIVNNPYGVLLKGKCKTCGNEVARVVENEWFI</sequence>
<gene>
    <name evidence="1" type="ORF">L2716_15680</name>
</gene>
<name>A0ABS9H5Q8_9BACL</name>